<comment type="caution">
    <text evidence="1">The sequence shown here is derived from an EMBL/GenBank/DDBJ whole genome shotgun (WGS) entry which is preliminary data.</text>
</comment>
<accession>A0A2D0MYX4</accession>
<dbReference type="RefSeq" id="WP_099155106.1">
    <property type="nucleotide sequence ID" value="NZ_PDUD01000054.1"/>
</dbReference>
<proteinExistence type="predicted"/>
<dbReference type="SUPFAM" id="SSF53756">
    <property type="entry name" value="UDP-Glycosyltransferase/glycogen phosphorylase"/>
    <property type="match status" value="1"/>
</dbReference>
<dbReference type="AlphaFoldDB" id="A0A2D0MYX4"/>
<dbReference type="Proteomes" id="UP000223913">
    <property type="component" value="Unassembled WGS sequence"/>
</dbReference>
<evidence type="ECO:0000313" key="2">
    <source>
        <dbReference type="Proteomes" id="UP000223913"/>
    </source>
</evidence>
<sequence>MPVLKKPKLLIIYYNFPPVKVPGALRVHYICRLAPHYFSEVFAITTRNRCYFSTDPDLRVDEVDITEVPALDIRYLTTQRNVPNNQPFISGRTKRTFWGKRLRRWIDSFPFNILIGDGGLVYIIQGFLAGKRLVEKNGITHIFSTFRPYSDHVIAYLLKKRFQHIVWVADYRDLHLDEKNGRQLLFWPLQVWFNKKMLTTADKITTVSSGLKEKLAALGGNVSLLRNGIPQSNSNSSALDEKKFVLSYTGRIYPGEQNGALIFEAVRQLIRDGAIDGREIKLTYAGPTPEYWQEWVREKKLQDQGHIRGMLSLAASRELQRASAINISLAFSSKDQKGDISSKIYEYLASGNAIVSIINGEKDEEQEIFFNRLAAGLLLYNEEKNIGVLKEFILARYCSWKNGVPEIWPKNRDLARTMSTEHQFRSFFDALIQQNRDIVSK</sequence>
<protein>
    <recommendedName>
        <fullName evidence="3">Glycosyltransferase subfamily 4-like N-terminal domain-containing protein</fullName>
    </recommendedName>
</protein>
<name>A0A2D0MYX4_FLAN2</name>
<dbReference type="EMBL" id="PDUD01000054">
    <property type="protein sequence ID" value="PHN01474.1"/>
    <property type="molecule type" value="Genomic_DNA"/>
</dbReference>
<dbReference type="Gene3D" id="3.40.50.2000">
    <property type="entry name" value="Glycogen Phosphorylase B"/>
    <property type="match status" value="2"/>
</dbReference>
<keyword evidence="2" id="KW-1185">Reference proteome</keyword>
<dbReference type="OrthoDB" id="9794575at2"/>
<gene>
    <name evidence="1" type="ORF">CRP01_36850</name>
</gene>
<evidence type="ECO:0000313" key="1">
    <source>
        <dbReference type="EMBL" id="PHN01474.1"/>
    </source>
</evidence>
<reference evidence="1 2" key="1">
    <citation type="submission" date="2017-10" db="EMBL/GenBank/DDBJ databases">
        <title>The draft genome sequence of Lewinella nigricans NBRC 102662.</title>
        <authorList>
            <person name="Wang K."/>
        </authorList>
    </citation>
    <scope>NUCLEOTIDE SEQUENCE [LARGE SCALE GENOMIC DNA]</scope>
    <source>
        <strain evidence="1 2">NBRC 102662</strain>
    </source>
</reference>
<evidence type="ECO:0008006" key="3">
    <source>
        <dbReference type="Google" id="ProtNLM"/>
    </source>
</evidence>
<organism evidence="1 2">
    <name type="scientific">Flavilitoribacter nigricans (strain ATCC 23147 / DSM 23189 / NBRC 102662 / NCIMB 1420 / SS-2)</name>
    <name type="common">Lewinella nigricans</name>
    <dbReference type="NCBI Taxonomy" id="1122177"/>
    <lineage>
        <taxon>Bacteria</taxon>
        <taxon>Pseudomonadati</taxon>
        <taxon>Bacteroidota</taxon>
        <taxon>Saprospiria</taxon>
        <taxon>Saprospirales</taxon>
        <taxon>Lewinellaceae</taxon>
        <taxon>Flavilitoribacter</taxon>
    </lineage>
</organism>